<evidence type="ECO:0000313" key="6">
    <source>
        <dbReference type="Proteomes" id="UP001589894"/>
    </source>
</evidence>
<comment type="similarity">
    <text evidence="4">Belongs to the arginase family.</text>
</comment>
<comment type="caution">
    <text evidence="5">The sequence shown here is derived from an EMBL/GenBank/DDBJ whole genome shotgun (WGS) entry which is preliminary data.</text>
</comment>
<dbReference type="EMBL" id="JBHLUE010000002">
    <property type="protein sequence ID" value="MFC0563361.1"/>
    <property type="molecule type" value="Genomic_DNA"/>
</dbReference>
<dbReference type="PANTHER" id="PTHR43782:SF3">
    <property type="entry name" value="ARGINASE"/>
    <property type="match status" value="1"/>
</dbReference>
<dbReference type="Proteomes" id="UP001589894">
    <property type="component" value="Unassembled WGS sequence"/>
</dbReference>
<evidence type="ECO:0000256" key="4">
    <source>
        <dbReference type="PROSITE-ProRule" id="PRU00742"/>
    </source>
</evidence>
<dbReference type="SUPFAM" id="SSF52768">
    <property type="entry name" value="Arginase/deacetylase"/>
    <property type="match status" value="1"/>
</dbReference>
<evidence type="ECO:0000256" key="1">
    <source>
        <dbReference type="ARBA" id="ARBA00022723"/>
    </source>
</evidence>
<proteinExistence type="inferred from homology"/>
<dbReference type="InterPro" id="IPR006035">
    <property type="entry name" value="Ureohydrolase"/>
</dbReference>
<organism evidence="5 6">
    <name type="scientific">Plantactinospora siamensis</name>
    <dbReference type="NCBI Taxonomy" id="555372"/>
    <lineage>
        <taxon>Bacteria</taxon>
        <taxon>Bacillati</taxon>
        <taxon>Actinomycetota</taxon>
        <taxon>Actinomycetes</taxon>
        <taxon>Micromonosporales</taxon>
        <taxon>Micromonosporaceae</taxon>
        <taxon>Plantactinospora</taxon>
    </lineage>
</organism>
<dbReference type="InterPro" id="IPR023696">
    <property type="entry name" value="Ureohydrolase_dom_sf"/>
</dbReference>
<dbReference type="PROSITE" id="PS51409">
    <property type="entry name" value="ARGINASE_2"/>
    <property type="match status" value="1"/>
</dbReference>
<keyword evidence="6" id="KW-1185">Reference proteome</keyword>
<evidence type="ECO:0000313" key="5">
    <source>
        <dbReference type="EMBL" id="MFC0563361.1"/>
    </source>
</evidence>
<protein>
    <submittedName>
        <fullName evidence="5">Arginase family protein</fullName>
    </submittedName>
</protein>
<keyword evidence="1" id="KW-0479">Metal-binding</keyword>
<dbReference type="RefSeq" id="WP_377335792.1">
    <property type="nucleotide sequence ID" value="NZ_JBHLUE010000002.1"/>
</dbReference>
<evidence type="ECO:0000256" key="2">
    <source>
        <dbReference type="ARBA" id="ARBA00022801"/>
    </source>
</evidence>
<gene>
    <name evidence="5" type="ORF">ACFFHU_04165</name>
</gene>
<accession>A0ABV6NRQ3</accession>
<sequence length="257" mass="27636">MPLPLVVPYHLDEHLPDLDLLLPPGAAAETVTVELPEGDPWDRMARLHDRVADLVADRVRGNAVPAVLSGDCMVALGVLAGLQRAGVQPALVWFDAHGDLQTLETSASGYLGGIPLRILTGYRPELSADRLGLRPLATDRVVLVDGRDLDPPEETYLATAGIHRSTVPGLTATTLPPGPLMLHLDADVIDPGELPEPRYPAPRGPSAAEVLAAVRRVFDTGRVVAYDLGCTWKPRREVPSATRARLLDTLLLTSCTW</sequence>
<reference evidence="5 6" key="1">
    <citation type="submission" date="2024-09" db="EMBL/GenBank/DDBJ databases">
        <authorList>
            <person name="Sun Q."/>
            <person name="Mori K."/>
        </authorList>
    </citation>
    <scope>NUCLEOTIDE SEQUENCE [LARGE SCALE GENOMIC DNA]</scope>
    <source>
        <strain evidence="5 6">TBRC 2205</strain>
    </source>
</reference>
<dbReference type="Pfam" id="PF00491">
    <property type="entry name" value="Arginase"/>
    <property type="match status" value="1"/>
</dbReference>
<name>A0ABV6NRQ3_9ACTN</name>
<evidence type="ECO:0000256" key="3">
    <source>
        <dbReference type="ARBA" id="ARBA00023211"/>
    </source>
</evidence>
<dbReference type="PRINTS" id="PR00116">
    <property type="entry name" value="ARGINASE"/>
</dbReference>
<dbReference type="Gene3D" id="3.40.800.10">
    <property type="entry name" value="Ureohydrolase domain"/>
    <property type="match status" value="1"/>
</dbReference>
<keyword evidence="3" id="KW-0464">Manganese</keyword>
<keyword evidence="2" id="KW-0378">Hydrolase</keyword>
<dbReference type="PANTHER" id="PTHR43782">
    <property type="entry name" value="ARGINASE"/>
    <property type="match status" value="1"/>
</dbReference>